<feature type="region of interest" description="Disordered" evidence="13">
    <location>
        <begin position="71"/>
        <end position="187"/>
    </location>
</feature>
<dbReference type="InterPro" id="IPR015760">
    <property type="entry name" value="TIF_IF2"/>
</dbReference>
<dbReference type="InterPro" id="IPR000795">
    <property type="entry name" value="T_Tr_GTP-bd_dom"/>
</dbReference>
<dbReference type="SUPFAM" id="SSF52540">
    <property type="entry name" value="P-loop containing nucleoside triphosphate hydrolases"/>
    <property type="match status" value="1"/>
</dbReference>
<feature type="binding site" evidence="10">
    <location>
        <begin position="367"/>
        <end position="371"/>
    </location>
    <ligand>
        <name>GTP</name>
        <dbReference type="ChEBI" id="CHEBI:37565"/>
    </ligand>
</feature>
<dbReference type="Gene3D" id="3.40.50.10050">
    <property type="entry name" value="Translation initiation factor IF- 2, domain 3"/>
    <property type="match status" value="1"/>
</dbReference>
<dbReference type="InterPro" id="IPR005225">
    <property type="entry name" value="Small_GTP-bd"/>
</dbReference>
<dbReference type="HOGENOM" id="CLU_006301_10_2_5"/>
<feature type="compositionally biased region" description="Basic and acidic residues" evidence="13">
    <location>
        <begin position="42"/>
        <end position="59"/>
    </location>
</feature>
<feature type="binding site" evidence="10">
    <location>
        <begin position="421"/>
        <end position="424"/>
    </location>
    <ligand>
        <name>GTP</name>
        <dbReference type="ChEBI" id="CHEBI:37565"/>
    </ligand>
</feature>
<dbReference type="OrthoDB" id="9811804at2"/>
<dbReference type="InterPro" id="IPR027417">
    <property type="entry name" value="P-loop_NTPase"/>
</dbReference>
<feature type="region of interest" description="Disordered" evidence="13">
    <location>
        <begin position="29"/>
        <end position="59"/>
    </location>
</feature>
<keyword evidence="8 10" id="KW-0342">GTP-binding</keyword>
<evidence type="ECO:0000256" key="9">
    <source>
        <dbReference type="ARBA" id="ARBA00025162"/>
    </source>
</evidence>
<keyword evidence="5 10" id="KW-0396">Initiation factor</keyword>
<keyword evidence="6 10" id="KW-0547">Nucleotide-binding</keyword>
<evidence type="ECO:0000256" key="8">
    <source>
        <dbReference type="ARBA" id="ARBA00023134"/>
    </source>
</evidence>
<proteinExistence type="inferred from homology"/>
<dbReference type="FunFam" id="2.40.30.10:FF:000008">
    <property type="entry name" value="Translation initiation factor IF-2"/>
    <property type="match status" value="1"/>
</dbReference>
<dbReference type="Pfam" id="PF03144">
    <property type="entry name" value="GTP_EFTU_D2"/>
    <property type="match status" value="1"/>
</dbReference>
<comment type="function">
    <text evidence="9 10 11">One of the essential components for the initiation of protein synthesis. Protects formylmethionyl-tRNA from spontaneous hydrolysis and promotes its binding to the 30S ribosomal subunits. Also involved in the hydrolysis of GTP during the formation of the 70S ribosomal complex.</text>
</comment>
<dbReference type="EMBL" id="CP007481">
    <property type="protein sequence ID" value="AHX11440.1"/>
    <property type="molecule type" value="Genomic_DNA"/>
</dbReference>
<keyword evidence="16" id="KW-1185">Reference proteome</keyword>
<dbReference type="PROSITE" id="PS01176">
    <property type="entry name" value="IF2"/>
    <property type="match status" value="1"/>
</dbReference>
<evidence type="ECO:0000256" key="13">
    <source>
        <dbReference type="SAM" id="MobiDB-lite"/>
    </source>
</evidence>
<gene>
    <name evidence="10 15" type="primary">infB</name>
    <name evidence="15" type="ORF">NHE_0498</name>
</gene>
<evidence type="ECO:0000256" key="7">
    <source>
        <dbReference type="ARBA" id="ARBA00022917"/>
    </source>
</evidence>
<dbReference type="GO" id="GO:0003743">
    <property type="term" value="F:translation initiation factor activity"/>
    <property type="evidence" value="ECO:0007669"/>
    <property type="project" value="UniProtKB-UniRule"/>
</dbReference>
<dbReference type="Gene3D" id="3.40.50.300">
    <property type="entry name" value="P-loop containing nucleotide triphosphate hydrolases"/>
    <property type="match status" value="1"/>
</dbReference>
<dbReference type="NCBIfam" id="TIGR00231">
    <property type="entry name" value="small_GTP"/>
    <property type="match status" value="1"/>
</dbReference>
<organism evidence="15 16">
    <name type="scientific">Neorickettsia helminthoeca str. Oregon</name>
    <dbReference type="NCBI Taxonomy" id="1286528"/>
    <lineage>
        <taxon>Bacteria</taxon>
        <taxon>Pseudomonadati</taxon>
        <taxon>Pseudomonadota</taxon>
        <taxon>Alphaproteobacteria</taxon>
        <taxon>Rickettsiales</taxon>
        <taxon>Anaplasmataceae</taxon>
        <taxon>Neorickettsia</taxon>
    </lineage>
</organism>
<keyword evidence="7 10" id="KW-0648">Protein biosynthesis</keyword>
<feature type="compositionally biased region" description="Basic and acidic residues" evidence="13">
    <location>
        <begin position="152"/>
        <end position="181"/>
    </location>
</feature>
<dbReference type="InterPro" id="IPR009000">
    <property type="entry name" value="Transl_B-barrel_sf"/>
</dbReference>
<dbReference type="Pfam" id="PF22042">
    <property type="entry name" value="EF-G_D2"/>
    <property type="match status" value="1"/>
</dbReference>
<protein>
    <recommendedName>
        <fullName evidence="3 10">Translation initiation factor IF-2</fullName>
    </recommendedName>
</protein>
<dbReference type="InterPro" id="IPR004161">
    <property type="entry name" value="EFTu-like_2"/>
</dbReference>
<evidence type="ECO:0000259" key="14">
    <source>
        <dbReference type="PROSITE" id="PS51722"/>
    </source>
</evidence>
<dbReference type="Gene3D" id="2.40.30.10">
    <property type="entry name" value="Translation factors"/>
    <property type="match status" value="2"/>
</dbReference>
<dbReference type="InterPro" id="IPR036925">
    <property type="entry name" value="TIF_IF2_dom3_sf"/>
</dbReference>
<dbReference type="PANTHER" id="PTHR43381:SF5">
    <property type="entry name" value="TR-TYPE G DOMAIN-CONTAINING PROTEIN"/>
    <property type="match status" value="1"/>
</dbReference>
<dbReference type="FunFam" id="3.40.50.300:FF:000019">
    <property type="entry name" value="Translation initiation factor IF-2"/>
    <property type="match status" value="1"/>
</dbReference>
<sequence length="795" mass="87954">MDNKKKLSLKLKDGKEELSKKALDEFISRSSGNIGHVSSFKGSDKKNTDRLTKQEERNRLDALYNYKKLNAVAASTHTKQPEPSDKVPESGKESESQHSPDKKELSTRTTSTWIIDPETPRSRPRSSFNTSSSTEPVTVSAAEPSAETSGDSADRKSEKSKYSEKSNTDVKRPQRNKRDSVSVDTKSAHLSYDEYTKEDPLKSSNFRKNYKKSSSNNRKKTIVNLKKGQLITIEKRLITPRELSMLLSEPMSKVMTLLKKMGETFGEDDFLKKDIVEILALELGHEIKYKLSAAELLTKERENVDNSSMKNRAPVVTVMGHIDHGKTTLLDTLRHTHVTASESGGITQHIGAYQVQTKDGRSITFIDTPGHAAFTSMRMRGAEVTDIVVLLVAADDGVNEQTIEAIKHAKAAKVPIIVAINKIDKEGANPLKVMTDLLQHGVVVEEMQGDVMSVNISAKNGTNIDKLEELILLQADFLELKYNPSKQAEGVVIESKLDKRCGAFATIIVKEGELKTGELIVASGSYGKVKSMTDSSNKKVKKAPAGVPVEVLGLNKAPEPGTYFFVVKNEKDAKAMLDSQERDKVDNTRSLRDSFENEKKKLNFIIKADVNGSVEAITESIKGLSHPDIEISIIHTSVGDINDSDLLLAEVSDSYIIGFRVKAERTVKEHSAILFHSIIYDVIKHVQDLMTELVSPKTREVVLGSALVKEVFTLSDKSSVAGCQVKSGVIKKSARIRIVRDGQILKDLSIKSLKRFKDEVKEVKPGYECGILLNGYSDFKVGDILESFESVSNEK</sequence>
<evidence type="ECO:0000256" key="10">
    <source>
        <dbReference type="HAMAP-Rule" id="MF_00100"/>
    </source>
</evidence>
<dbReference type="GO" id="GO:0005737">
    <property type="term" value="C:cytoplasm"/>
    <property type="evidence" value="ECO:0007669"/>
    <property type="project" value="UniProtKB-SubCell"/>
</dbReference>
<dbReference type="InterPro" id="IPR044145">
    <property type="entry name" value="IF2_II"/>
</dbReference>
<dbReference type="FunFam" id="2.40.30.10:FF:000054">
    <property type="entry name" value="Translation initiation factor IF-2"/>
    <property type="match status" value="1"/>
</dbReference>
<evidence type="ECO:0000256" key="3">
    <source>
        <dbReference type="ARBA" id="ARBA00020675"/>
    </source>
</evidence>
<dbReference type="InterPro" id="IPR000178">
    <property type="entry name" value="TF_IF2_bacterial-like"/>
</dbReference>
<accession>X5HLY1</accession>
<comment type="similarity">
    <text evidence="2 10 11">Belongs to the TRAFAC class translation factor GTPase superfamily. Classic translation factor GTPase family. IF-2 subfamily.</text>
</comment>
<dbReference type="SUPFAM" id="SSF50447">
    <property type="entry name" value="Translation proteins"/>
    <property type="match status" value="2"/>
</dbReference>
<evidence type="ECO:0000256" key="12">
    <source>
        <dbReference type="RuleBase" id="RU000645"/>
    </source>
</evidence>
<dbReference type="Pfam" id="PF00009">
    <property type="entry name" value="GTP_EFTU"/>
    <property type="match status" value="1"/>
</dbReference>
<dbReference type="GO" id="GO:0003924">
    <property type="term" value="F:GTPase activity"/>
    <property type="evidence" value="ECO:0007669"/>
    <property type="project" value="UniProtKB-UniRule"/>
</dbReference>
<dbReference type="Proteomes" id="UP000023755">
    <property type="component" value="Chromosome"/>
</dbReference>
<evidence type="ECO:0000256" key="1">
    <source>
        <dbReference type="ARBA" id="ARBA00004496"/>
    </source>
</evidence>
<dbReference type="CDD" id="cd03692">
    <property type="entry name" value="mtIF2_IVc"/>
    <property type="match status" value="1"/>
</dbReference>
<dbReference type="RefSeq" id="WP_038559534.1">
    <property type="nucleotide sequence ID" value="NZ_CP007481.1"/>
</dbReference>
<feature type="compositionally biased region" description="Basic and acidic residues" evidence="13">
    <location>
        <begin position="79"/>
        <end position="106"/>
    </location>
</feature>
<evidence type="ECO:0000256" key="6">
    <source>
        <dbReference type="ARBA" id="ARBA00022741"/>
    </source>
</evidence>
<dbReference type="KEGG" id="nhm:NHE_0498"/>
<dbReference type="CDD" id="cd01887">
    <property type="entry name" value="IF2_eIF5B"/>
    <property type="match status" value="1"/>
</dbReference>
<evidence type="ECO:0000256" key="5">
    <source>
        <dbReference type="ARBA" id="ARBA00022540"/>
    </source>
</evidence>
<feature type="domain" description="Tr-type G" evidence="14">
    <location>
        <begin position="311"/>
        <end position="481"/>
    </location>
</feature>
<dbReference type="InterPro" id="IPR053905">
    <property type="entry name" value="EF-G-like_DII"/>
</dbReference>
<keyword evidence="4 10" id="KW-0963">Cytoplasm</keyword>
<evidence type="ECO:0000313" key="15">
    <source>
        <dbReference type="EMBL" id="AHX11440.1"/>
    </source>
</evidence>
<dbReference type="HAMAP" id="MF_00100_B">
    <property type="entry name" value="IF_2_B"/>
    <property type="match status" value="1"/>
</dbReference>
<dbReference type="Pfam" id="PF11987">
    <property type="entry name" value="IF-2"/>
    <property type="match status" value="1"/>
</dbReference>
<dbReference type="PANTHER" id="PTHR43381">
    <property type="entry name" value="TRANSLATION INITIATION FACTOR IF-2-RELATED"/>
    <property type="match status" value="1"/>
</dbReference>
<dbReference type="SUPFAM" id="SSF52156">
    <property type="entry name" value="Initiation factor IF2/eIF5b, domain 3"/>
    <property type="match status" value="1"/>
</dbReference>
<dbReference type="PROSITE" id="PS51722">
    <property type="entry name" value="G_TR_2"/>
    <property type="match status" value="1"/>
</dbReference>
<dbReference type="NCBIfam" id="TIGR00487">
    <property type="entry name" value="IF-2"/>
    <property type="match status" value="1"/>
</dbReference>
<dbReference type="GO" id="GO:0005525">
    <property type="term" value="F:GTP binding"/>
    <property type="evidence" value="ECO:0007669"/>
    <property type="project" value="UniProtKB-KW"/>
</dbReference>
<comment type="caution">
    <text evidence="10">Lacks conserved residue(s) required for the propagation of feature annotation.</text>
</comment>
<evidence type="ECO:0000313" key="16">
    <source>
        <dbReference type="Proteomes" id="UP000023755"/>
    </source>
</evidence>
<evidence type="ECO:0000256" key="4">
    <source>
        <dbReference type="ARBA" id="ARBA00022490"/>
    </source>
</evidence>
<feature type="compositionally biased region" description="Low complexity" evidence="13">
    <location>
        <begin position="125"/>
        <end position="136"/>
    </location>
</feature>
<dbReference type="STRING" id="1286528.NHE_0498"/>
<name>X5HLY1_9RICK</name>
<comment type="subcellular location">
    <subcellularLocation>
        <location evidence="1 10 12">Cytoplasm</location>
    </subcellularLocation>
</comment>
<reference evidence="15 16" key="1">
    <citation type="submission" date="2014-03" db="EMBL/GenBank/DDBJ databases">
        <title>Sequencing and Comparison of Genomes and Transcriptome Profiles of Human Ehrlichiosis Agents.</title>
        <authorList>
            <person name="Lin M."/>
            <person name="Daugherty S.C."/>
            <person name="Nagaraj S."/>
            <person name="Cheng Z."/>
            <person name="Xiong Q."/>
            <person name="Lin F.-Y."/>
            <person name="Sengamalay N."/>
            <person name="Ott S."/>
            <person name="Godinez A."/>
            <person name="Tallon L.J."/>
            <person name="Sadzewicz L."/>
            <person name="Fraser C.M."/>
            <person name="Dunning Hotopp J.C."/>
            <person name="Rikihisa Y."/>
        </authorList>
    </citation>
    <scope>NUCLEOTIDE SEQUENCE [LARGE SCALE GENOMIC DNA]</scope>
    <source>
        <strain evidence="15 16">Oregon</strain>
    </source>
</reference>
<dbReference type="FunFam" id="3.40.50.10050:FF:000001">
    <property type="entry name" value="Translation initiation factor IF-2"/>
    <property type="match status" value="1"/>
</dbReference>
<dbReference type="InterPro" id="IPR023115">
    <property type="entry name" value="TIF_IF2_dom3"/>
</dbReference>
<dbReference type="AlphaFoldDB" id="X5HLY1"/>
<dbReference type="CDD" id="cd03702">
    <property type="entry name" value="IF2_mtIF2_II"/>
    <property type="match status" value="1"/>
</dbReference>
<evidence type="ECO:0000256" key="11">
    <source>
        <dbReference type="RuleBase" id="RU000644"/>
    </source>
</evidence>
<evidence type="ECO:0000256" key="2">
    <source>
        <dbReference type="ARBA" id="ARBA00007733"/>
    </source>
</evidence>